<evidence type="ECO:0000313" key="2">
    <source>
        <dbReference type="EMBL" id="NBG67055.1"/>
    </source>
</evidence>
<accession>A0A6N9NRK9</accession>
<keyword evidence="1" id="KW-1133">Transmembrane helix</keyword>
<dbReference type="RefSeq" id="WP_160634004.1">
    <property type="nucleotide sequence ID" value="NZ_WWNE01000012.1"/>
</dbReference>
<proteinExistence type="predicted"/>
<feature type="transmembrane region" description="Helical" evidence="1">
    <location>
        <begin position="59"/>
        <end position="75"/>
    </location>
</feature>
<organism evidence="2 3">
    <name type="scientific">Acidiluteibacter ferrifornacis</name>
    <dbReference type="NCBI Taxonomy" id="2692424"/>
    <lineage>
        <taxon>Bacteria</taxon>
        <taxon>Pseudomonadati</taxon>
        <taxon>Bacteroidota</taxon>
        <taxon>Flavobacteriia</taxon>
        <taxon>Flavobacteriales</taxon>
        <taxon>Cryomorphaceae</taxon>
        <taxon>Acidiluteibacter</taxon>
    </lineage>
</organism>
<gene>
    <name evidence="2" type="ORF">GQN54_13075</name>
</gene>
<keyword evidence="1" id="KW-0812">Transmembrane</keyword>
<keyword evidence="1" id="KW-0472">Membrane</keyword>
<feature type="transmembrane region" description="Helical" evidence="1">
    <location>
        <begin position="32"/>
        <end position="53"/>
    </location>
</feature>
<protein>
    <submittedName>
        <fullName evidence="2">Uncharacterized protein</fullName>
    </submittedName>
</protein>
<evidence type="ECO:0000313" key="3">
    <source>
        <dbReference type="Proteomes" id="UP000470771"/>
    </source>
</evidence>
<reference evidence="2 3" key="1">
    <citation type="submission" date="2019-12" db="EMBL/GenBank/DDBJ databases">
        <authorList>
            <person name="Zhao J."/>
        </authorList>
    </citation>
    <scope>NUCLEOTIDE SEQUENCE [LARGE SCALE GENOMIC DNA]</scope>
    <source>
        <strain evidence="2 3">S-15</strain>
    </source>
</reference>
<dbReference type="Proteomes" id="UP000470771">
    <property type="component" value="Unassembled WGS sequence"/>
</dbReference>
<keyword evidence="3" id="KW-1185">Reference proteome</keyword>
<dbReference type="AlphaFoldDB" id="A0A6N9NRK9"/>
<comment type="caution">
    <text evidence="2">The sequence shown here is derived from an EMBL/GenBank/DDBJ whole genome shotgun (WGS) entry which is preliminary data.</text>
</comment>
<name>A0A6N9NRK9_9FLAO</name>
<dbReference type="EMBL" id="WWNE01000012">
    <property type="protein sequence ID" value="NBG67055.1"/>
    <property type="molecule type" value="Genomic_DNA"/>
</dbReference>
<sequence length="184" mass="21925">MKNHSSRINSNQENGKFVLTINAYYEEDKQKFFSVWLGAFTLCGLAILSQLFTSENSEMKLMIFVFGMFWAYFEYKMVRTWRWRRSGKEVIEMDDQYIYVGRIYGKRGIPKAYPLKDVQLPRKFVNESNDFVKSMNDSYWMISNEQLCMTYKGKLIMFGLRLSEKEMNKVLKLVQQEIGKRLKS</sequence>
<evidence type="ECO:0000256" key="1">
    <source>
        <dbReference type="SAM" id="Phobius"/>
    </source>
</evidence>